<dbReference type="FunCoup" id="S8EIG7">
    <property type="interactions" value="233"/>
</dbReference>
<dbReference type="InterPro" id="IPR006353">
    <property type="entry name" value="HAD-SF_hydro_IIA_CECR5"/>
</dbReference>
<dbReference type="OrthoDB" id="10251048at2759"/>
<dbReference type="NCBIfam" id="TIGR01460">
    <property type="entry name" value="HAD-SF-IIA"/>
    <property type="match status" value="1"/>
</dbReference>
<dbReference type="InterPro" id="IPR006357">
    <property type="entry name" value="HAD-SF_hydro_IIA"/>
</dbReference>
<sequence length="383" mass="42307">MSQARTLLGLSPMTRRLPRQPAISCGRYVHRWYHSLRKEAVPPLAFAFDIDGVLVRGSEAIPAAKRALAILEGDNPTGSKIPYMLLTNGGGTSEEARCNKLTSILGYKIDAKQFIQSHTILKTIAKKYVNRPVLVLGGKNDEVRRVAEGYGFKRAYTTFDVLAWNPAAWPFHDLTESERRSTKPIDFSQTPIAAVFVFHDPRDWALDIQILCDVFQSGGIIGGPYGAGLTAAAQPGETQRPELIFCNPDLLWKSDFEQPRLGQGGFRIAFQAVYKAVTGSEYPYVQFGKPTEATYHFTKQVLHARFNELYGHVAHGPPRVYMVGDNPESDIAGANAAGWPSVLVHTGVYDPHQGPPTHIPTHQASNVEEAVMWAIQRELANAN</sequence>
<dbReference type="eggNOG" id="KOG1618">
    <property type="taxonomic scope" value="Eukaryota"/>
</dbReference>
<dbReference type="Pfam" id="PF13242">
    <property type="entry name" value="Hydrolase_like"/>
    <property type="match status" value="1"/>
</dbReference>
<keyword evidence="2" id="KW-1185">Reference proteome</keyword>
<reference evidence="1 2" key="1">
    <citation type="journal article" date="2012" name="Science">
        <title>The Paleozoic origin of enzymatic lignin decomposition reconstructed from 31 fungal genomes.</title>
        <authorList>
            <person name="Floudas D."/>
            <person name="Binder M."/>
            <person name="Riley R."/>
            <person name="Barry K."/>
            <person name="Blanchette R.A."/>
            <person name="Henrissat B."/>
            <person name="Martinez A.T."/>
            <person name="Otillar R."/>
            <person name="Spatafora J.W."/>
            <person name="Yadav J.S."/>
            <person name="Aerts A."/>
            <person name="Benoit I."/>
            <person name="Boyd A."/>
            <person name="Carlson A."/>
            <person name="Copeland A."/>
            <person name="Coutinho P.M."/>
            <person name="de Vries R.P."/>
            <person name="Ferreira P."/>
            <person name="Findley K."/>
            <person name="Foster B."/>
            <person name="Gaskell J."/>
            <person name="Glotzer D."/>
            <person name="Gorecki P."/>
            <person name="Heitman J."/>
            <person name="Hesse C."/>
            <person name="Hori C."/>
            <person name="Igarashi K."/>
            <person name="Jurgens J.A."/>
            <person name="Kallen N."/>
            <person name="Kersten P."/>
            <person name="Kohler A."/>
            <person name="Kuees U."/>
            <person name="Kumar T.K.A."/>
            <person name="Kuo A."/>
            <person name="LaButti K."/>
            <person name="Larrondo L.F."/>
            <person name="Lindquist E."/>
            <person name="Ling A."/>
            <person name="Lombard V."/>
            <person name="Lucas S."/>
            <person name="Lundell T."/>
            <person name="Martin R."/>
            <person name="McLaughlin D.J."/>
            <person name="Morgenstern I."/>
            <person name="Morin E."/>
            <person name="Murat C."/>
            <person name="Nagy L.G."/>
            <person name="Nolan M."/>
            <person name="Ohm R.A."/>
            <person name="Patyshakuliyeva A."/>
            <person name="Rokas A."/>
            <person name="Ruiz-Duenas F.J."/>
            <person name="Sabat G."/>
            <person name="Salamov A."/>
            <person name="Samejima M."/>
            <person name="Schmutz J."/>
            <person name="Slot J.C."/>
            <person name="St John F."/>
            <person name="Stenlid J."/>
            <person name="Sun H."/>
            <person name="Sun S."/>
            <person name="Syed K."/>
            <person name="Tsang A."/>
            <person name="Wiebenga A."/>
            <person name="Young D."/>
            <person name="Pisabarro A."/>
            <person name="Eastwood D.C."/>
            <person name="Martin F."/>
            <person name="Cullen D."/>
            <person name="Grigoriev I.V."/>
            <person name="Hibbett D.S."/>
        </authorList>
    </citation>
    <scope>NUCLEOTIDE SEQUENCE</scope>
    <source>
        <strain evidence="2">FP-58527</strain>
    </source>
</reference>
<dbReference type="Pfam" id="PF13344">
    <property type="entry name" value="Hydrolase_6"/>
    <property type="match status" value="1"/>
</dbReference>
<dbReference type="SUPFAM" id="SSF56784">
    <property type="entry name" value="HAD-like"/>
    <property type="match status" value="1"/>
</dbReference>
<gene>
    <name evidence="1" type="ORF">FOMPIDRAFT_71374</name>
</gene>
<dbReference type="HOGENOM" id="CLU_030880_3_1_1"/>
<dbReference type="EMBL" id="KE504125">
    <property type="protein sequence ID" value="EPT04967.1"/>
    <property type="molecule type" value="Genomic_DNA"/>
</dbReference>
<dbReference type="InterPro" id="IPR023214">
    <property type="entry name" value="HAD_sf"/>
</dbReference>
<dbReference type="NCBIfam" id="TIGR01456">
    <property type="entry name" value="CECR5"/>
    <property type="match status" value="1"/>
</dbReference>
<protein>
    <submittedName>
        <fullName evidence="1">HAD hydrolase</fullName>
    </submittedName>
</protein>
<dbReference type="AlphaFoldDB" id="S8EIG7"/>
<dbReference type="GO" id="GO:0005739">
    <property type="term" value="C:mitochondrion"/>
    <property type="evidence" value="ECO:0007669"/>
    <property type="project" value="TreeGrafter"/>
</dbReference>
<accession>S8EIG7</accession>
<name>S8EIG7_FOMSC</name>
<dbReference type="GO" id="GO:0046474">
    <property type="term" value="P:glycerophospholipid biosynthetic process"/>
    <property type="evidence" value="ECO:0007669"/>
    <property type="project" value="TreeGrafter"/>
</dbReference>
<keyword evidence="1" id="KW-0378">Hydrolase</keyword>
<dbReference type="InterPro" id="IPR036412">
    <property type="entry name" value="HAD-like_sf"/>
</dbReference>
<dbReference type="InParanoid" id="S8EIG7"/>
<dbReference type="InterPro" id="IPR050324">
    <property type="entry name" value="CDP-alcohol_PTase-I"/>
</dbReference>
<dbReference type="Gene3D" id="3.40.50.1000">
    <property type="entry name" value="HAD superfamily/HAD-like"/>
    <property type="match status" value="2"/>
</dbReference>
<dbReference type="STRING" id="743788.S8EIG7"/>
<evidence type="ECO:0000313" key="1">
    <source>
        <dbReference type="EMBL" id="EPT04967.1"/>
    </source>
</evidence>
<dbReference type="PANTHER" id="PTHR14269">
    <property type="entry name" value="CDP-DIACYLGLYCEROL--GLYCEROL-3-PHOSPHATE 3-PHOSPHATIDYLTRANSFERASE-RELATED"/>
    <property type="match status" value="1"/>
</dbReference>
<dbReference type="PANTHER" id="PTHR14269:SF4">
    <property type="entry name" value="CAT EYE SYNDROME CRITICAL REGION PROTEIN 5"/>
    <property type="match status" value="1"/>
</dbReference>
<evidence type="ECO:0000313" key="2">
    <source>
        <dbReference type="Proteomes" id="UP000015241"/>
    </source>
</evidence>
<proteinExistence type="predicted"/>
<dbReference type="GO" id="GO:0016787">
    <property type="term" value="F:hydrolase activity"/>
    <property type="evidence" value="ECO:0007669"/>
    <property type="project" value="UniProtKB-KW"/>
</dbReference>
<organism evidence="1 2">
    <name type="scientific">Fomitopsis schrenkii</name>
    <name type="common">Brown rot fungus</name>
    <dbReference type="NCBI Taxonomy" id="2126942"/>
    <lineage>
        <taxon>Eukaryota</taxon>
        <taxon>Fungi</taxon>
        <taxon>Dikarya</taxon>
        <taxon>Basidiomycota</taxon>
        <taxon>Agaricomycotina</taxon>
        <taxon>Agaricomycetes</taxon>
        <taxon>Polyporales</taxon>
        <taxon>Fomitopsis</taxon>
    </lineage>
</organism>
<dbReference type="Proteomes" id="UP000015241">
    <property type="component" value="Unassembled WGS sequence"/>
</dbReference>